<evidence type="ECO:0000313" key="20">
    <source>
        <dbReference type="EMBL" id="TBL78286.1"/>
    </source>
</evidence>
<proteinExistence type="inferred from homology"/>
<dbReference type="PANTHER" id="PTHR34148:SF1">
    <property type="entry name" value="ADENOSYLCOBINAMIDE-GDP RIBAZOLETRANSFERASE"/>
    <property type="match status" value="1"/>
</dbReference>
<dbReference type="RefSeq" id="WP_131014269.1">
    <property type="nucleotide sequence ID" value="NZ_SIRE01000010.1"/>
</dbReference>
<comment type="similarity">
    <text evidence="4 19">Belongs to the CobS family.</text>
</comment>
<name>A0A4Q9DSB5_9BACL</name>
<comment type="catalytic activity">
    <reaction evidence="18 19">
        <text>alpha-ribazole 5'-phosphate + adenosylcob(III)inamide-GDP = adenosylcob(III)alamin 5'-phosphate + GMP + H(+)</text>
        <dbReference type="Rhea" id="RHEA:23560"/>
        <dbReference type="ChEBI" id="CHEBI:15378"/>
        <dbReference type="ChEBI" id="CHEBI:57918"/>
        <dbReference type="ChEBI" id="CHEBI:58115"/>
        <dbReference type="ChEBI" id="CHEBI:60487"/>
        <dbReference type="ChEBI" id="CHEBI:60493"/>
        <dbReference type="EC" id="2.7.8.26"/>
    </reaction>
</comment>
<keyword evidence="21" id="KW-1185">Reference proteome</keyword>
<feature type="transmembrane region" description="Helical" evidence="19">
    <location>
        <begin position="202"/>
        <end position="233"/>
    </location>
</feature>
<comment type="subcellular location">
    <subcellularLocation>
        <location evidence="2 19">Cell membrane</location>
        <topology evidence="2 19">Multi-pass membrane protein</topology>
    </subcellularLocation>
</comment>
<dbReference type="UniPathway" id="UPA00148">
    <property type="reaction ID" value="UER00238"/>
</dbReference>
<evidence type="ECO:0000256" key="13">
    <source>
        <dbReference type="ARBA" id="ARBA00023136"/>
    </source>
</evidence>
<evidence type="ECO:0000256" key="8">
    <source>
        <dbReference type="ARBA" id="ARBA00022573"/>
    </source>
</evidence>
<evidence type="ECO:0000256" key="11">
    <source>
        <dbReference type="ARBA" id="ARBA00022842"/>
    </source>
</evidence>
<evidence type="ECO:0000256" key="9">
    <source>
        <dbReference type="ARBA" id="ARBA00022679"/>
    </source>
</evidence>
<comment type="catalytic activity">
    <reaction evidence="17 19">
        <text>alpha-ribazole + adenosylcob(III)inamide-GDP = adenosylcob(III)alamin + GMP + H(+)</text>
        <dbReference type="Rhea" id="RHEA:16049"/>
        <dbReference type="ChEBI" id="CHEBI:10329"/>
        <dbReference type="ChEBI" id="CHEBI:15378"/>
        <dbReference type="ChEBI" id="CHEBI:18408"/>
        <dbReference type="ChEBI" id="CHEBI:58115"/>
        <dbReference type="ChEBI" id="CHEBI:60487"/>
        <dbReference type="EC" id="2.7.8.26"/>
    </reaction>
</comment>
<keyword evidence="7 19" id="KW-1003">Cell membrane</keyword>
<sequence length="275" mass="29237">MNHEPKPQWWHGLVIAFQFLTKMPLPLHVPYVPHTVSRSLRFYPLVGMFIGLIVYAVAVLLPAQAAPLNAAVALLVWTLLTGGLHMDGWMDTADAFGSHRDRARMLEIMKDSRVGAMGVIAAIFLLLLKWAALWMLLACGTGGFAGAQTAPGSWLSGGLLFGFVTIPAVSRWCMVAAIIRGSYIGSAGGLGSYFSAARVSDWVVASCFCLAGLCIVPSASWLAVTAVQLGVAWLAGRYVTGKLGGWTGDTYGALNEAVELAGLLAAAYLMLYMAA</sequence>
<dbReference type="PANTHER" id="PTHR34148">
    <property type="entry name" value="ADENOSYLCOBINAMIDE-GDP RIBAZOLETRANSFERASE"/>
    <property type="match status" value="1"/>
</dbReference>
<dbReference type="GO" id="GO:0009236">
    <property type="term" value="P:cobalamin biosynthetic process"/>
    <property type="evidence" value="ECO:0007669"/>
    <property type="project" value="UniProtKB-UniRule"/>
</dbReference>
<dbReference type="NCBIfam" id="TIGR00317">
    <property type="entry name" value="cobS"/>
    <property type="match status" value="1"/>
</dbReference>
<feature type="transmembrane region" description="Helical" evidence="19">
    <location>
        <begin position="114"/>
        <end position="137"/>
    </location>
</feature>
<comment type="caution">
    <text evidence="20">The sequence shown here is derived from an EMBL/GenBank/DDBJ whole genome shotgun (WGS) entry which is preliminary data.</text>
</comment>
<evidence type="ECO:0000256" key="1">
    <source>
        <dbReference type="ARBA" id="ARBA00001946"/>
    </source>
</evidence>
<dbReference type="EMBL" id="SIRE01000010">
    <property type="protein sequence ID" value="TBL78286.1"/>
    <property type="molecule type" value="Genomic_DNA"/>
</dbReference>
<evidence type="ECO:0000256" key="10">
    <source>
        <dbReference type="ARBA" id="ARBA00022692"/>
    </source>
</evidence>
<evidence type="ECO:0000256" key="15">
    <source>
        <dbReference type="ARBA" id="ARBA00032605"/>
    </source>
</evidence>
<keyword evidence="12 19" id="KW-1133">Transmembrane helix</keyword>
<dbReference type="HAMAP" id="MF_00719">
    <property type="entry name" value="CobS"/>
    <property type="match status" value="1"/>
</dbReference>
<accession>A0A4Q9DSB5</accession>
<evidence type="ECO:0000256" key="6">
    <source>
        <dbReference type="ARBA" id="ARBA00015850"/>
    </source>
</evidence>
<dbReference type="Proteomes" id="UP000293142">
    <property type="component" value="Unassembled WGS sequence"/>
</dbReference>
<evidence type="ECO:0000256" key="18">
    <source>
        <dbReference type="ARBA" id="ARBA00049504"/>
    </source>
</evidence>
<evidence type="ECO:0000256" key="17">
    <source>
        <dbReference type="ARBA" id="ARBA00048623"/>
    </source>
</evidence>
<keyword evidence="8 19" id="KW-0169">Cobalamin biosynthesis</keyword>
<feature type="transmembrane region" description="Helical" evidence="19">
    <location>
        <begin position="157"/>
        <end position="181"/>
    </location>
</feature>
<dbReference type="OrthoDB" id="9794626at2"/>
<gene>
    <name evidence="19 20" type="primary">cobS</name>
    <name evidence="20" type="ORF">EYB31_15580</name>
</gene>
<keyword evidence="10 19" id="KW-0812">Transmembrane</keyword>
<dbReference type="GO" id="GO:0008818">
    <property type="term" value="F:cobalamin 5'-phosphate synthase activity"/>
    <property type="evidence" value="ECO:0007669"/>
    <property type="project" value="UniProtKB-UniRule"/>
</dbReference>
<evidence type="ECO:0000256" key="19">
    <source>
        <dbReference type="HAMAP-Rule" id="MF_00719"/>
    </source>
</evidence>
<dbReference type="GO" id="GO:0005886">
    <property type="term" value="C:plasma membrane"/>
    <property type="evidence" value="ECO:0007669"/>
    <property type="project" value="UniProtKB-SubCell"/>
</dbReference>
<protein>
    <recommendedName>
        <fullName evidence="6 19">Adenosylcobinamide-GDP ribazoletransferase</fullName>
        <ecNumber evidence="5 19">2.7.8.26</ecNumber>
    </recommendedName>
    <alternativeName>
        <fullName evidence="16 19">Cobalamin synthase</fullName>
    </alternativeName>
    <alternativeName>
        <fullName evidence="15 19">Cobalamin-5'-phosphate synthase</fullName>
    </alternativeName>
</protein>
<keyword evidence="13 19" id="KW-0472">Membrane</keyword>
<evidence type="ECO:0000256" key="12">
    <source>
        <dbReference type="ARBA" id="ARBA00022989"/>
    </source>
</evidence>
<evidence type="ECO:0000256" key="7">
    <source>
        <dbReference type="ARBA" id="ARBA00022475"/>
    </source>
</evidence>
<dbReference type="EC" id="2.7.8.26" evidence="5 19"/>
<dbReference type="GO" id="GO:0051073">
    <property type="term" value="F:adenosylcobinamide-GDP ribazoletransferase activity"/>
    <property type="evidence" value="ECO:0007669"/>
    <property type="project" value="UniProtKB-UniRule"/>
</dbReference>
<evidence type="ECO:0000256" key="16">
    <source>
        <dbReference type="ARBA" id="ARBA00032853"/>
    </source>
</evidence>
<dbReference type="AlphaFoldDB" id="A0A4Q9DSB5"/>
<feature type="transmembrane region" description="Helical" evidence="19">
    <location>
        <begin position="67"/>
        <end position="86"/>
    </location>
</feature>
<evidence type="ECO:0000256" key="4">
    <source>
        <dbReference type="ARBA" id="ARBA00010561"/>
    </source>
</evidence>
<organism evidence="20 21">
    <name type="scientific">Paenibacillus thalictri</name>
    <dbReference type="NCBI Taxonomy" id="2527873"/>
    <lineage>
        <taxon>Bacteria</taxon>
        <taxon>Bacillati</taxon>
        <taxon>Bacillota</taxon>
        <taxon>Bacilli</taxon>
        <taxon>Bacillales</taxon>
        <taxon>Paenibacillaceae</taxon>
        <taxon>Paenibacillus</taxon>
    </lineage>
</organism>
<keyword evidence="9 19" id="KW-0808">Transferase</keyword>
<feature type="transmembrane region" description="Helical" evidence="19">
    <location>
        <begin position="253"/>
        <end position="274"/>
    </location>
</feature>
<evidence type="ECO:0000256" key="5">
    <source>
        <dbReference type="ARBA" id="ARBA00013200"/>
    </source>
</evidence>
<keyword evidence="11 19" id="KW-0460">Magnesium</keyword>
<dbReference type="InterPro" id="IPR003805">
    <property type="entry name" value="CobS"/>
</dbReference>
<comment type="pathway">
    <text evidence="3 19">Cofactor biosynthesis; adenosylcobalamin biosynthesis; adenosylcobalamin from cob(II)yrinate a,c-diamide: step 7/7.</text>
</comment>
<evidence type="ECO:0000256" key="3">
    <source>
        <dbReference type="ARBA" id="ARBA00004663"/>
    </source>
</evidence>
<evidence type="ECO:0000256" key="2">
    <source>
        <dbReference type="ARBA" id="ARBA00004651"/>
    </source>
</evidence>
<evidence type="ECO:0000256" key="14">
    <source>
        <dbReference type="ARBA" id="ARBA00025228"/>
    </source>
</evidence>
<comment type="cofactor">
    <cofactor evidence="1 19">
        <name>Mg(2+)</name>
        <dbReference type="ChEBI" id="CHEBI:18420"/>
    </cofactor>
</comment>
<dbReference type="Pfam" id="PF02654">
    <property type="entry name" value="CobS"/>
    <property type="match status" value="1"/>
</dbReference>
<reference evidence="20 21" key="1">
    <citation type="submission" date="2019-02" db="EMBL/GenBank/DDBJ databases">
        <title>Paenibacillus sp. nov., isolated from surface-sterilized tissue of Thalictrum simplex L.</title>
        <authorList>
            <person name="Tuo L."/>
        </authorList>
    </citation>
    <scope>NUCLEOTIDE SEQUENCE [LARGE SCALE GENOMIC DNA]</scope>
    <source>
        <strain evidence="20 21">N2SHLJ1</strain>
    </source>
</reference>
<evidence type="ECO:0000313" key="21">
    <source>
        <dbReference type="Proteomes" id="UP000293142"/>
    </source>
</evidence>
<comment type="function">
    <text evidence="14 19">Joins adenosylcobinamide-GDP and alpha-ribazole to generate adenosylcobalamin (Ado-cobalamin). Also synthesizes adenosylcobalamin 5'-phosphate from adenosylcobinamide-GDP and alpha-ribazole 5'-phosphate.</text>
</comment>
<feature type="transmembrane region" description="Helical" evidence="19">
    <location>
        <begin position="42"/>
        <end position="61"/>
    </location>
</feature>